<dbReference type="SUPFAM" id="SSF47661">
    <property type="entry name" value="t-snare proteins"/>
    <property type="match status" value="1"/>
</dbReference>
<dbReference type="PANTHER" id="PTHR21230:SF26">
    <property type="entry name" value="VESICLE TRANSPORT THROUGH INTERACTION WITH T-SNARES HOMOLOG 1A"/>
    <property type="match status" value="1"/>
</dbReference>
<dbReference type="GO" id="GO:0005789">
    <property type="term" value="C:endoplasmic reticulum membrane"/>
    <property type="evidence" value="ECO:0007669"/>
    <property type="project" value="TreeGrafter"/>
</dbReference>
<dbReference type="AlphaFoldDB" id="A0A7S1C7L7"/>
<dbReference type="CDD" id="cd15862">
    <property type="entry name" value="SNARE_Vti1"/>
    <property type="match status" value="1"/>
</dbReference>
<sequence>MASEEFDSYAEQFEGIREDLKRAVATLSSGPADGSAAAREAYRRDAAQAKRLVRDAEGTVQAMELEARSVAPSEKRRLTGRIRTYRAELSAARTDLERAQTRGDRDALMAGGSRDAVSRESASQRGRIEEATARMDRSTAVLEETRRTVMETEEVGVGIMGNLHSQRETLLRAHDKVKETNRLTTRARRVLNNIKRRACYNQALLWVVILFLLGAIGAVVYFFFIASSNDNKKQ</sequence>
<evidence type="ECO:0000256" key="3">
    <source>
        <dbReference type="ARBA" id="ARBA00022448"/>
    </source>
</evidence>
<protein>
    <recommendedName>
        <fullName evidence="11">Vesicle transport v-SNARE N-terminal domain-containing protein</fullName>
    </recommendedName>
</protein>
<dbReference type="FunFam" id="1.20.5.110:FF:000002">
    <property type="entry name" value="Vesicle transport through interaction with t-SNAREsB"/>
    <property type="match status" value="1"/>
</dbReference>
<dbReference type="InterPro" id="IPR038407">
    <property type="entry name" value="v-SNARE_N_sf"/>
</dbReference>
<evidence type="ECO:0000256" key="8">
    <source>
        <dbReference type="ARBA" id="ARBA00023136"/>
    </source>
</evidence>
<dbReference type="Gene3D" id="1.20.58.400">
    <property type="entry name" value="t-snare proteins"/>
    <property type="match status" value="1"/>
</dbReference>
<comment type="subcellular location">
    <subcellularLocation>
        <location evidence="1">Membrane</location>
        <topology evidence="1">Single-pass type IV membrane protein</topology>
    </subcellularLocation>
</comment>
<evidence type="ECO:0000256" key="1">
    <source>
        <dbReference type="ARBA" id="ARBA00004211"/>
    </source>
</evidence>
<dbReference type="GO" id="GO:0005484">
    <property type="term" value="F:SNAP receptor activity"/>
    <property type="evidence" value="ECO:0007669"/>
    <property type="project" value="TreeGrafter"/>
</dbReference>
<evidence type="ECO:0000256" key="5">
    <source>
        <dbReference type="ARBA" id="ARBA00022927"/>
    </source>
</evidence>
<keyword evidence="3" id="KW-0813">Transport</keyword>
<evidence type="ECO:0000256" key="9">
    <source>
        <dbReference type="SAM" id="MobiDB-lite"/>
    </source>
</evidence>
<evidence type="ECO:0000313" key="12">
    <source>
        <dbReference type="EMBL" id="CAD8910388.1"/>
    </source>
</evidence>
<dbReference type="GO" id="GO:0031201">
    <property type="term" value="C:SNARE complex"/>
    <property type="evidence" value="ECO:0007669"/>
    <property type="project" value="TreeGrafter"/>
</dbReference>
<evidence type="ECO:0000256" key="7">
    <source>
        <dbReference type="ARBA" id="ARBA00023054"/>
    </source>
</evidence>
<dbReference type="GO" id="GO:0006906">
    <property type="term" value="P:vesicle fusion"/>
    <property type="evidence" value="ECO:0007669"/>
    <property type="project" value="TreeGrafter"/>
</dbReference>
<comment type="similarity">
    <text evidence="2">Belongs to the VTI1 family.</text>
</comment>
<keyword evidence="7" id="KW-0175">Coiled coil</keyword>
<reference evidence="12" key="1">
    <citation type="submission" date="2021-01" db="EMBL/GenBank/DDBJ databases">
        <authorList>
            <person name="Corre E."/>
            <person name="Pelletier E."/>
            <person name="Niang G."/>
            <person name="Scheremetjew M."/>
            <person name="Finn R."/>
            <person name="Kale V."/>
            <person name="Holt S."/>
            <person name="Cochrane G."/>
            <person name="Meng A."/>
            <person name="Brown T."/>
            <person name="Cohen L."/>
        </authorList>
    </citation>
    <scope>NUCLEOTIDE SEQUENCE</scope>
    <source>
        <strain evidence="12">Ms1</strain>
    </source>
</reference>
<gene>
    <name evidence="12" type="ORF">BSP0115_LOCUS3593</name>
</gene>
<keyword evidence="6 10" id="KW-1133">Transmembrane helix</keyword>
<proteinExistence type="inferred from homology"/>
<dbReference type="Gene3D" id="1.20.5.110">
    <property type="match status" value="1"/>
</dbReference>
<feature type="domain" description="Vesicle transport v-SNARE N-terminal" evidence="11">
    <location>
        <begin position="3"/>
        <end position="99"/>
    </location>
</feature>
<feature type="transmembrane region" description="Helical" evidence="10">
    <location>
        <begin position="203"/>
        <end position="224"/>
    </location>
</feature>
<dbReference type="SUPFAM" id="SSF58038">
    <property type="entry name" value="SNARE fusion complex"/>
    <property type="match status" value="1"/>
</dbReference>
<feature type="region of interest" description="Disordered" evidence="9">
    <location>
        <begin position="100"/>
        <end position="127"/>
    </location>
</feature>
<dbReference type="GO" id="GO:0012507">
    <property type="term" value="C:ER to Golgi transport vesicle membrane"/>
    <property type="evidence" value="ECO:0007669"/>
    <property type="project" value="TreeGrafter"/>
</dbReference>
<dbReference type="InterPro" id="IPR010989">
    <property type="entry name" value="SNARE"/>
</dbReference>
<dbReference type="GO" id="GO:0000149">
    <property type="term" value="F:SNARE binding"/>
    <property type="evidence" value="ECO:0007669"/>
    <property type="project" value="TreeGrafter"/>
</dbReference>
<evidence type="ECO:0000256" key="6">
    <source>
        <dbReference type="ARBA" id="ARBA00022989"/>
    </source>
</evidence>
<name>A0A7S1C7L7_9STRA</name>
<dbReference type="GO" id="GO:0005794">
    <property type="term" value="C:Golgi apparatus"/>
    <property type="evidence" value="ECO:0007669"/>
    <property type="project" value="TreeGrafter"/>
</dbReference>
<evidence type="ECO:0000256" key="2">
    <source>
        <dbReference type="ARBA" id="ARBA00006108"/>
    </source>
</evidence>
<dbReference type="Pfam" id="PF05008">
    <property type="entry name" value="V-SNARE"/>
    <property type="match status" value="1"/>
</dbReference>
<organism evidence="12">
    <name type="scientific">Bicosoecida sp. CB-2014</name>
    <dbReference type="NCBI Taxonomy" id="1486930"/>
    <lineage>
        <taxon>Eukaryota</taxon>
        <taxon>Sar</taxon>
        <taxon>Stramenopiles</taxon>
        <taxon>Bigyra</taxon>
        <taxon>Opalozoa</taxon>
        <taxon>Bicosoecida</taxon>
    </lineage>
</organism>
<keyword evidence="4 10" id="KW-0812">Transmembrane</keyword>
<dbReference type="GO" id="GO:0006886">
    <property type="term" value="P:intracellular protein transport"/>
    <property type="evidence" value="ECO:0007669"/>
    <property type="project" value="InterPro"/>
</dbReference>
<dbReference type="PANTHER" id="PTHR21230">
    <property type="entry name" value="VESICLE TRANSPORT V-SNARE PROTEIN VTI1-RELATED"/>
    <property type="match status" value="1"/>
</dbReference>
<evidence type="ECO:0000256" key="4">
    <source>
        <dbReference type="ARBA" id="ARBA00022692"/>
    </source>
</evidence>
<keyword evidence="5" id="KW-0653">Protein transport</keyword>
<evidence type="ECO:0000259" key="11">
    <source>
        <dbReference type="Pfam" id="PF05008"/>
    </source>
</evidence>
<accession>A0A7S1C7L7</accession>
<keyword evidence="8 10" id="KW-0472">Membrane</keyword>
<dbReference type="GO" id="GO:0031902">
    <property type="term" value="C:late endosome membrane"/>
    <property type="evidence" value="ECO:0007669"/>
    <property type="project" value="TreeGrafter"/>
</dbReference>
<dbReference type="Pfam" id="PF12352">
    <property type="entry name" value="V-SNARE_C"/>
    <property type="match status" value="1"/>
</dbReference>
<dbReference type="EMBL" id="HBFS01005326">
    <property type="protein sequence ID" value="CAD8910388.1"/>
    <property type="molecule type" value="Transcribed_RNA"/>
</dbReference>
<dbReference type="InterPro" id="IPR007705">
    <property type="entry name" value="Vesicle_trsprt_v-SNARE_N"/>
</dbReference>
<evidence type="ECO:0000256" key="10">
    <source>
        <dbReference type="SAM" id="Phobius"/>
    </source>
</evidence>